<name>A0A9Q0JDS9_9ROSI</name>
<evidence type="ECO:0000313" key="10">
    <source>
        <dbReference type="Proteomes" id="UP001141552"/>
    </source>
</evidence>
<dbReference type="OrthoDB" id="19798at2759"/>
<evidence type="ECO:0000256" key="4">
    <source>
        <dbReference type="ARBA" id="ARBA00022692"/>
    </source>
</evidence>
<gene>
    <name evidence="9" type="primary">TOM1_2</name>
    <name evidence="9" type="ORF">Tsubulata_044718</name>
</gene>
<feature type="domain" description="THH1/TOM1/TOM3" evidence="8">
    <location>
        <begin position="24"/>
        <end position="293"/>
    </location>
</feature>
<feature type="transmembrane region" description="Helical" evidence="7">
    <location>
        <begin position="114"/>
        <end position="133"/>
    </location>
</feature>
<keyword evidence="10" id="KW-1185">Reference proteome</keyword>
<feature type="transmembrane region" description="Helical" evidence="7">
    <location>
        <begin position="75"/>
        <end position="94"/>
    </location>
</feature>
<evidence type="ECO:0000256" key="5">
    <source>
        <dbReference type="ARBA" id="ARBA00022989"/>
    </source>
</evidence>
<dbReference type="Proteomes" id="UP001141552">
    <property type="component" value="Unassembled WGS sequence"/>
</dbReference>
<keyword evidence="5 7" id="KW-1133">Transmembrane helix</keyword>
<dbReference type="InterPro" id="IPR040226">
    <property type="entry name" value="THH1/TOM1/TOM3"/>
</dbReference>
<protein>
    <submittedName>
        <fullName evidence="9">E3 ubiquitin-protein ligase tom1</fullName>
    </submittedName>
</protein>
<comment type="caution">
    <text evidence="9">The sequence shown here is derived from an EMBL/GenBank/DDBJ whole genome shotgun (WGS) entry which is preliminary data.</text>
</comment>
<evidence type="ECO:0000256" key="3">
    <source>
        <dbReference type="ARBA" id="ARBA00022554"/>
    </source>
</evidence>
<dbReference type="Pfam" id="PF06454">
    <property type="entry name" value="THH1_TOM1-3_dom"/>
    <property type="match status" value="1"/>
</dbReference>
<dbReference type="PANTHER" id="PTHR31142">
    <property type="entry name" value="TOBAMOVIRUS MULTIPLICATION PROTEIN 1-LIKE ISOFORM X1"/>
    <property type="match status" value="1"/>
</dbReference>
<accession>A0A9Q0JDS9</accession>
<evidence type="ECO:0000259" key="8">
    <source>
        <dbReference type="Pfam" id="PF06454"/>
    </source>
</evidence>
<feature type="transmembrane region" description="Helical" evidence="7">
    <location>
        <begin position="217"/>
        <end position="239"/>
    </location>
</feature>
<feature type="transmembrane region" description="Helical" evidence="7">
    <location>
        <begin position="39"/>
        <end position="63"/>
    </location>
</feature>
<dbReference type="EMBL" id="JAKUCV010003707">
    <property type="protein sequence ID" value="KAJ4837914.1"/>
    <property type="molecule type" value="Genomic_DNA"/>
</dbReference>
<reference evidence="9" key="2">
    <citation type="journal article" date="2023" name="Plants (Basel)">
        <title>Annotation of the Turnera subulata (Passifloraceae) Draft Genome Reveals the S-Locus Evolved after the Divergence of Turneroideae from Passifloroideae in a Stepwise Manner.</title>
        <authorList>
            <person name="Henning P.M."/>
            <person name="Roalson E.H."/>
            <person name="Mir W."/>
            <person name="McCubbin A.G."/>
            <person name="Shore J.S."/>
        </authorList>
    </citation>
    <scope>NUCLEOTIDE SEQUENCE</scope>
    <source>
        <strain evidence="9">F60SS</strain>
    </source>
</reference>
<feature type="transmembrane region" description="Helical" evidence="7">
    <location>
        <begin position="145"/>
        <end position="167"/>
    </location>
</feature>
<evidence type="ECO:0000256" key="1">
    <source>
        <dbReference type="ARBA" id="ARBA00004128"/>
    </source>
</evidence>
<keyword evidence="6 7" id="KW-0472">Membrane</keyword>
<feature type="transmembrane region" description="Helical" evidence="7">
    <location>
        <begin position="179"/>
        <end position="196"/>
    </location>
</feature>
<evidence type="ECO:0000313" key="9">
    <source>
        <dbReference type="EMBL" id="KAJ4837914.1"/>
    </source>
</evidence>
<feature type="transmembrane region" description="Helical" evidence="7">
    <location>
        <begin position="259"/>
        <end position="277"/>
    </location>
</feature>
<evidence type="ECO:0000256" key="6">
    <source>
        <dbReference type="ARBA" id="ARBA00023136"/>
    </source>
</evidence>
<keyword evidence="4 7" id="KW-0812">Transmembrane</keyword>
<dbReference type="AlphaFoldDB" id="A0A9Q0JDS9"/>
<evidence type="ECO:0000256" key="7">
    <source>
        <dbReference type="SAM" id="Phobius"/>
    </source>
</evidence>
<organism evidence="9 10">
    <name type="scientific">Turnera subulata</name>
    <dbReference type="NCBI Taxonomy" id="218843"/>
    <lineage>
        <taxon>Eukaryota</taxon>
        <taxon>Viridiplantae</taxon>
        <taxon>Streptophyta</taxon>
        <taxon>Embryophyta</taxon>
        <taxon>Tracheophyta</taxon>
        <taxon>Spermatophyta</taxon>
        <taxon>Magnoliopsida</taxon>
        <taxon>eudicotyledons</taxon>
        <taxon>Gunneridae</taxon>
        <taxon>Pentapetalae</taxon>
        <taxon>rosids</taxon>
        <taxon>fabids</taxon>
        <taxon>Malpighiales</taxon>
        <taxon>Passifloraceae</taxon>
        <taxon>Turnera</taxon>
    </lineage>
</organism>
<sequence>MAWSLRTKILEITEGELYSGNGFDWWDEIDHSKEWQRGIFYFLSASYAFVSFVALVQLFRIQMRVPEYGWTTQKVFHLMNFVVNALRALLFGLYKSVFLIKPKALEVVLLDLPSLLFFSTYSLLVLFWAEIYHQARSLPIDKLRPAYYIINGAIYFIQACIWIAITLSKSPVAREVGKLFFSVISVCVAVGFLIYGGRLFIMLRRFPIESRGRQKKLYEVGCVTGICCTCFLIRSFVIILSAFDKNADLDVMDHPLLNLIYYTLVEIVPSGLVLFILRKLPPKRISNQYHPIR</sequence>
<dbReference type="PANTHER" id="PTHR31142:SF22">
    <property type="entry name" value="TOBAMOVIRUS MULTIPLICATION PROTEIN 1-LIKE"/>
    <property type="match status" value="1"/>
</dbReference>
<proteinExistence type="inferred from homology"/>
<comment type="subcellular location">
    <subcellularLocation>
        <location evidence="1">Vacuole membrane</location>
        <topology evidence="1">Multi-pass membrane protein</topology>
    </subcellularLocation>
</comment>
<keyword evidence="3" id="KW-0926">Vacuole</keyword>
<dbReference type="InterPro" id="IPR009457">
    <property type="entry name" value="THH1/TOM1/TOM3_dom"/>
</dbReference>
<reference evidence="9" key="1">
    <citation type="submission" date="2022-02" db="EMBL/GenBank/DDBJ databases">
        <authorList>
            <person name="Henning P.M."/>
            <person name="McCubbin A.G."/>
            <person name="Shore J.S."/>
        </authorList>
    </citation>
    <scope>NUCLEOTIDE SEQUENCE</scope>
    <source>
        <strain evidence="9">F60SS</strain>
        <tissue evidence="9">Leaves</tissue>
    </source>
</reference>
<evidence type="ECO:0000256" key="2">
    <source>
        <dbReference type="ARBA" id="ARBA00006779"/>
    </source>
</evidence>
<comment type="similarity">
    <text evidence="2">Belongs to the plant tobamovirus multiplication TOM1 protein family.</text>
</comment>
<dbReference type="GO" id="GO:0005774">
    <property type="term" value="C:vacuolar membrane"/>
    <property type="evidence" value="ECO:0007669"/>
    <property type="project" value="UniProtKB-SubCell"/>
</dbReference>